<dbReference type="STRING" id="314271.RB2654_19463"/>
<name>A3VA53_9RHOB</name>
<dbReference type="eggNOG" id="COG3706">
    <property type="taxonomic scope" value="Bacteria"/>
</dbReference>
<proteinExistence type="predicted"/>
<evidence type="ECO:0000256" key="1">
    <source>
        <dbReference type="SAM" id="Phobius"/>
    </source>
</evidence>
<gene>
    <name evidence="3" type="ORF">RB2654_19463</name>
</gene>
<evidence type="ECO:0000313" key="4">
    <source>
        <dbReference type="Proteomes" id="UP000002931"/>
    </source>
</evidence>
<dbReference type="AlphaFoldDB" id="A3VA53"/>
<dbReference type="Gene3D" id="6.10.340.10">
    <property type="match status" value="1"/>
</dbReference>
<dbReference type="InterPro" id="IPR003660">
    <property type="entry name" value="HAMP_dom"/>
</dbReference>
<feature type="transmembrane region" description="Helical" evidence="1">
    <location>
        <begin position="12"/>
        <end position="36"/>
    </location>
</feature>
<dbReference type="HOGENOM" id="CLU_677730_0_0_5"/>
<sequence length="356" mass="37959">MSHTDHDSNHPRIISTLFASAGIAFLLAIVVFILPFQRKVEDVAIRAQGDVARHSAQSIQLAVSALVEREWDSLVGFSAYVDLDDHDGMRVLTDAAAMASEGITWAAVVGLDGTVMASTLGKDQGADVSTAPWFNQGLRGDTVQTASSGEGSRIFLSRPVRDAYGQAIGLAVYQLQGAWLDRVVQSAAARLEVDVMVLDTNSEPLFAYGDWTKAGPSALIRSRAELGTEFEVIVSSHDDAPTVSGVFPNVIEGSMPPFGWSLVVQVPVTTGATAMGSAMSSLIWTLAGLFAAIGVLAIVFAYRYLQPLANLAREAAQIANGESIFPSEATRTYEAEQLSNALARFQARMHREQGAG</sequence>
<dbReference type="GO" id="GO:0007165">
    <property type="term" value="P:signal transduction"/>
    <property type="evidence" value="ECO:0007669"/>
    <property type="project" value="InterPro"/>
</dbReference>
<accession>A3VA53</accession>
<dbReference type="PROSITE" id="PS50885">
    <property type="entry name" value="HAMP"/>
    <property type="match status" value="1"/>
</dbReference>
<organism evidence="3 4">
    <name type="scientific">Maritimibacter alkaliphilus HTCC2654</name>
    <dbReference type="NCBI Taxonomy" id="314271"/>
    <lineage>
        <taxon>Bacteria</taxon>
        <taxon>Pseudomonadati</taxon>
        <taxon>Pseudomonadota</taxon>
        <taxon>Alphaproteobacteria</taxon>
        <taxon>Rhodobacterales</taxon>
        <taxon>Roseobacteraceae</taxon>
        <taxon>Maritimibacter</taxon>
    </lineage>
</organism>
<keyword evidence="4" id="KW-1185">Reference proteome</keyword>
<keyword evidence="1" id="KW-0472">Membrane</keyword>
<protein>
    <recommendedName>
        <fullName evidence="2">HAMP domain-containing protein</fullName>
    </recommendedName>
</protein>
<dbReference type="RefSeq" id="WP_008334679.1">
    <property type="nucleotide sequence ID" value="NZ_CH902578.1"/>
</dbReference>
<comment type="caution">
    <text evidence="3">The sequence shown here is derived from an EMBL/GenBank/DDBJ whole genome shotgun (WGS) entry which is preliminary data.</text>
</comment>
<keyword evidence="1" id="KW-1133">Transmembrane helix</keyword>
<dbReference type="Proteomes" id="UP000002931">
    <property type="component" value="Unassembled WGS sequence"/>
</dbReference>
<evidence type="ECO:0000313" key="3">
    <source>
        <dbReference type="EMBL" id="EAQ14794.1"/>
    </source>
</evidence>
<feature type="domain" description="HAMP" evidence="2">
    <location>
        <begin position="302"/>
        <end position="354"/>
    </location>
</feature>
<evidence type="ECO:0000259" key="2">
    <source>
        <dbReference type="PROSITE" id="PS50885"/>
    </source>
</evidence>
<dbReference type="OrthoDB" id="9812260at2"/>
<reference evidence="3 4" key="1">
    <citation type="journal article" date="2010" name="J. Bacteriol.">
        <title>Genome sequences of Pelagibaca bermudensis HTCC2601T and Maritimibacter alkaliphilus HTCC2654T, the type strains of two marine Roseobacter genera.</title>
        <authorList>
            <person name="Thrash J.C."/>
            <person name="Cho J.C."/>
            <person name="Ferriera S."/>
            <person name="Johnson J."/>
            <person name="Vergin K.L."/>
            <person name="Giovannoni S.J."/>
        </authorList>
    </citation>
    <scope>NUCLEOTIDE SEQUENCE [LARGE SCALE GENOMIC DNA]</scope>
    <source>
        <strain evidence="3 4">HTCC2654</strain>
    </source>
</reference>
<keyword evidence="1" id="KW-0812">Transmembrane</keyword>
<feature type="transmembrane region" description="Helical" evidence="1">
    <location>
        <begin position="282"/>
        <end position="305"/>
    </location>
</feature>
<dbReference type="EMBL" id="AAMT01000001">
    <property type="protein sequence ID" value="EAQ14794.1"/>
    <property type="molecule type" value="Genomic_DNA"/>
</dbReference>
<dbReference type="GO" id="GO:0016020">
    <property type="term" value="C:membrane"/>
    <property type="evidence" value="ECO:0007669"/>
    <property type="project" value="InterPro"/>
</dbReference>
<dbReference type="Gene3D" id="3.30.450.20">
    <property type="entry name" value="PAS domain"/>
    <property type="match status" value="1"/>
</dbReference>